<dbReference type="Pfam" id="PF04347">
    <property type="entry name" value="FliO"/>
    <property type="match status" value="1"/>
</dbReference>
<comment type="subcellular location">
    <subcellularLocation>
        <location evidence="7">Cell membrane</location>
    </subcellularLocation>
    <subcellularLocation>
        <location evidence="7">Bacterial flagellum basal body</location>
    </subcellularLocation>
</comment>
<dbReference type="InterPro" id="IPR052205">
    <property type="entry name" value="FliO/MopB"/>
</dbReference>
<keyword evidence="8" id="KW-0966">Cell projection</keyword>
<dbReference type="AlphaFoldDB" id="A0A2S9VEE3"/>
<comment type="caution">
    <text evidence="8">The sequence shown here is derived from an EMBL/GenBank/DDBJ whole genome shotgun (WGS) entry which is preliminary data.</text>
</comment>
<keyword evidence="8" id="KW-0282">Flagellum</keyword>
<dbReference type="RefSeq" id="WP_105933527.1">
    <property type="nucleotide sequence ID" value="NZ_PVNP01000033.1"/>
</dbReference>
<dbReference type="EMBL" id="PVNP01000033">
    <property type="protein sequence ID" value="PRO74819.1"/>
    <property type="molecule type" value="Genomic_DNA"/>
</dbReference>
<dbReference type="OrthoDB" id="9342590at2"/>
<evidence type="ECO:0000256" key="6">
    <source>
        <dbReference type="ARBA" id="ARBA00037937"/>
    </source>
</evidence>
<dbReference type="GO" id="GO:0005886">
    <property type="term" value="C:plasma membrane"/>
    <property type="evidence" value="ECO:0007669"/>
    <property type="project" value="UniProtKB-SubCell"/>
</dbReference>
<name>A0A2S9VEE3_9ALTE</name>
<dbReference type="GO" id="GO:0044781">
    <property type="term" value="P:bacterial-type flagellum organization"/>
    <property type="evidence" value="ECO:0007669"/>
    <property type="project" value="UniProtKB-UniRule"/>
</dbReference>
<keyword evidence="2 7" id="KW-0812">Transmembrane</keyword>
<keyword evidence="1 7" id="KW-1003">Cell membrane</keyword>
<keyword evidence="9" id="KW-1185">Reference proteome</keyword>
<dbReference type="PANTHER" id="PTHR38766">
    <property type="entry name" value="FLAGELLAR PROTEIN FLIO"/>
    <property type="match status" value="1"/>
</dbReference>
<evidence type="ECO:0000256" key="4">
    <source>
        <dbReference type="ARBA" id="ARBA00023136"/>
    </source>
</evidence>
<dbReference type="NCBIfam" id="TIGR03500">
    <property type="entry name" value="FliO_TIGR"/>
    <property type="match status" value="1"/>
</dbReference>
<evidence type="ECO:0000256" key="1">
    <source>
        <dbReference type="ARBA" id="ARBA00022475"/>
    </source>
</evidence>
<accession>A0A2S9VEE3</accession>
<sequence length="163" mass="17288">MLLVKSRESKSSGKFPFKTGGCFVSLVSTLYCAEAQAANSITNPSSVLSIFLSLLLIVAIIFSLAYVMRRFNVTPGSSGQLKVIASLSAGARERVMVLQVGDEQHLIGVTAQNINHLSKLEQPLENVTGNAAGSGGGAAFKQKLVQAMAQKMNPGMKDNNDDK</sequence>
<feature type="transmembrane region" description="Helical" evidence="7">
    <location>
        <begin position="47"/>
        <end position="68"/>
    </location>
</feature>
<dbReference type="GO" id="GO:0009425">
    <property type="term" value="C:bacterial-type flagellum basal body"/>
    <property type="evidence" value="ECO:0007669"/>
    <property type="project" value="UniProtKB-SubCell"/>
</dbReference>
<evidence type="ECO:0000313" key="8">
    <source>
        <dbReference type="EMBL" id="PRO74819.1"/>
    </source>
</evidence>
<organism evidence="8 9">
    <name type="scientific">Alteromonas alba</name>
    <dbReference type="NCBI Taxonomy" id="2079529"/>
    <lineage>
        <taxon>Bacteria</taxon>
        <taxon>Pseudomonadati</taxon>
        <taxon>Pseudomonadota</taxon>
        <taxon>Gammaproteobacteria</taxon>
        <taxon>Alteromonadales</taxon>
        <taxon>Alteromonadaceae</taxon>
        <taxon>Alteromonas/Salinimonas group</taxon>
        <taxon>Alteromonas</taxon>
    </lineage>
</organism>
<reference evidence="9" key="1">
    <citation type="journal article" date="2020" name="Int. J. Syst. Evol. Microbiol.">
        <title>Alteromonas alba sp. nov., a marine bacterium isolated from the seawater of the West Pacific Ocean.</title>
        <authorList>
            <person name="Sun C."/>
            <person name="Wu Y.-H."/>
            <person name="Xamxidin M."/>
            <person name="Cheng H."/>
            <person name="Xu X.-W."/>
        </authorList>
    </citation>
    <scope>NUCLEOTIDE SEQUENCE [LARGE SCALE GENOMIC DNA]</scope>
    <source>
        <strain evidence="9">190</strain>
    </source>
</reference>
<evidence type="ECO:0000256" key="5">
    <source>
        <dbReference type="ARBA" id="ARBA00023143"/>
    </source>
</evidence>
<evidence type="ECO:0000256" key="2">
    <source>
        <dbReference type="ARBA" id="ARBA00022692"/>
    </source>
</evidence>
<keyword evidence="5 7" id="KW-0975">Bacterial flagellum</keyword>
<gene>
    <name evidence="8" type="primary">fliO</name>
    <name evidence="8" type="ORF">C6Y40_04395</name>
</gene>
<keyword evidence="4 7" id="KW-0472">Membrane</keyword>
<keyword evidence="3 7" id="KW-1133">Transmembrane helix</keyword>
<dbReference type="Proteomes" id="UP000238949">
    <property type="component" value="Unassembled WGS sequence"/>
</dbReference>
<protein>
    <recommendedName>
        <fullName evidence="7">Flagellar protein</fullName>
    </recommendedName>
</protein>
<dbReference type="InterPro" id="IPR022781">
    <property type="entry name" value="Flagellar_biosynth_FliO"/>
</dbReference>
<keyword evidence="8" id="KW-0969">Cilium</keyword>
<evidence type="ECO:0000313" key="9">
    <source>
        <dbReference type="Proteomes" id="UP000238949"/>
    </source>
</evidence>
<dbReference type="PANTHER" id="PTHR38766:SF1">
    <property type="entry name" value="FLAGELLAR PROTEIN FLIO"/>
    <property type="match status" value="1"/>
</dbReference>
<proteinExistence type="inferred from homology"/>
<evidence type="ECO:0000256" key="3">
    <source>
        <dbReference type="ARBA" id="ARBA00022989"/>
    </source>
</evidence>
<comment type="similarity">
    <text evidence="6 7">Belongs to the FliO/MopB family.</text>
</comment>
<evidence type="ECO:0000256" key="7">
    <source>
        <dbReference type="RuleBase" id="RU362064"/>
    </source>
</evidence>